<dbReference type="OrthoDB" id="7030311at2"/>
<proteinExistence type="predicted"/>
<dbReference type="Proteomes" id="UP000193675">
    <property type="component" value="Unassembled WGS sequence"/>
</dbReference>
<organism evidence="1 2">
    <name type="scientific">Pseudomonas putida</name>
    <name type="common">Arthrobacter siderocapsulatus</name>
    <dbReference type="NCBI Taxonomy" id="303"/>
    <lineage>
        <taxon>Bacteria</taxon>
        <taxon>Pseudomonadati</taxon>
        <taxon>Pseudomonadota</taxon>
        <taxon>Gammaproteobacteria</taxon>
        <taxon>Pseudomonadales</taxon>
        <taxon>Pseudomonadaceae</taxon>
        <taxon>Pseudomonas</taxon>
    </lineage>
</organism>
<evidence type="ECO:0000313" key="2">
    <source>
        <dbReference type="Proteomes" id="UP000193675"/>
    </source>
</evidence>
<protein>
    <recommendedName>
        <fullName evidence="3">Type IV pilus assembly protein PilX</fullName>
    </recommendedName>
</protein>
<accession>A0A1X0ZUV3</accession>
<dbReference type="RefSeq" id="WP_084857019.1">
    <property type="nucleotide sequence ID" value="NZ_JAOTEI010000113.1"/>
</dbReference>
<sequence length="160" mass="17408">MKRQRGIALLTGLVLSLLAGLLAASALRDALVQAYMAGQLRASAQALEQAEAVLLEGRARLLLAPPGPCQRCRPPADAHDVQGGEPGWQSAEQGFFLLQNLGESTLVAHLPDGARARLYRVTAVSRQQQARHVLEAVYALQPGPNAPLRRILWRQRLREP</sequence>
<evidence type="ECO:0000313" key="1">
    <source>
        <dbReference type="EMBL" id="ORL63494.1"/>
    </source>
</evidence>
<name>A0A1X0ZUV3_PSEPU</name>
<reference evidence="1 2" key="1">
    <citation type="submission" date="2017-04" db="EMBL/GenBank/DDBJ databases">
        <title>Presence of VIM-2 positive Pseudomonas species in chickens and their surrounding environment.</title>
        <authorList>
            <person name="Zhang R."/>
        </authorList>
    </citation>
    <scope>NUCLEOTIDE SEQUENCE [LARGE SCALE GENOMIC DNA]</scope>
    <source>
        <strain evidence="1 2">DZ-C18</strain>
    </source>
</reference>
<comment type="caution">
    <text evidence="1">The sequence shown here is derived from an EMBL/GenBank/DDBJ whole genome shotgun (WGS) entry which is preliminary data.</text>
</comment>
<gene>
    <name evidence="1" type="ORF">B7H17_14330</name>
</gene>
<evidence type="ECO:0008006" key="3">
    <source>
        <dbReference type="Google" id="ProtNLM"/>
    </source>
</evidence>
<dbReference type="EMBL" id="NBWC01000018">
    <property type="protein sequence ID" value="ORL63494.1"/>
    <property type="molecule type" value="Genomic_DNA"/>
</dbReference>
<dbReference type="AlphaFoldDB" id="A0A1X0ZUV3"/>